<evidence type="ECO:0000313" key="2">
    <source>
        <dbReference type="EMBL" id="EFP96116.1"/>
    </source>
</evidence>
<proteinExistence type="predicted"/>
<dbReference type="InterPro" id="IPR020010">
    <property type="entry name" value="CHP03503"/>
</dbReference>
<comment type="caution">
    <text evidence="2">The sequence shown here is derived from an EMBL/GenBank/DDBJ whole genome shotgun (WGS) entry which is preliminary data.</text>
</comment>
<feature type="signal peptide" evidence="1">
    <location>
        <begin position="1"/>
        <end position="18"/>
    </location>
</feature>
<evidence type="ECO:0008006" key="4">
    <source>
        <dbReference type="Google" id="ProtNLM"/>
    </source>
</evidence>
<feature type="non-terminal residue" evidence="2">
    <location>
        <position position="288"/>
    </location>
</feature>
<keyword evidence="1" id="KW-0732">Signal</keyword>
<dbReference type="NCBIfam" id="NF041940">
    <property type="entry name" value="choice_anch_X"/>
    <property type="match status" value="1"/>
</dbReference>
<evidence type="ECO:0000256" key="1">
    <source>
        <dbReference type="SAM" id="SignalP"/>
    </source>
</evidence>
<organism evidence="2 3">
    <name type="scientific">Vibrio caribbeanicus ATCC BAA-2122</name>
    <dbReference type="NCBI Taxonomy" id="796620"/>
    <lineage>
        <taxon>Bacteria</taxon>
        <taxon>Pseudomonadati</taxon>
        <taxon>Pseudomonadota</taxon>
        <taxon>Gammaproteobacteria</taxon>
        <taxon>Vibrionales</taxon>
        <taxon>Vibrionaceae</taxon>
        <taxon>Vibrio</taxon>
    </lineage>
</organism>
<gene>
    <name evidence="2" type="ORF">VIBC2010_14574</name>
</gene>
<reference evidence="2 3" key="1">
    <citation type="journal article" date="2012" name="Int. J. Syst. Evol. Microbiol.">
        <title>Vibrio caribbeanicus sp. nov., isolated from the marine sponge Scleritoderma cyanea.</title>
        <authorList>
            <person name="Hoffmann M."/>
            <person name="Monday S.R."/>
            <person name="Allard M.W."/>
            <person name="Strain E.A."/>
            <person name="Whittaker P."/>
            <person name="Naum M."/>
            <person name="McCarthy P.J."/>
            <person name="Lopez J.V."/>
            <person name="Fischer M."/>
            <person name="Brown E.W."/>
        </authorList>
    </citation>
    <scope>NUCLEOTIDE SEQUENCE [LARGE SCALE GENOMIC DNA]</scope>
    <source>
        <strain evidence="2 3">ATCC BAA-2122</strain>
    </source>
</reference>
<protein>
    <recommendedName>
        <fullName evidence="4">TIGR03503 family protein</fullName>
    </recommendedName>
</protein>
<dbReference type="EMBL" id="AEIU01000081">
    <property type="protein sequence ID" value="EFP96116.1"/>
    <property type="molecule type" value="Genomic_DNA"/>
</dbReference>
<name>E3BLN4_9VIBR</name>
<dbReference type="STRING" id="796620.VIBC2010_14574"/>
<dbReference type="eggNOG" id="COG2304">
    <property type="taxonomic scope" value="Bacteria"/>
</dbReference>
<dbReference type="Proteomes" id="UP000002943">
    <property type="component" value="Unassembled WGS sequence"/>
</dbReference>
<accession>E3BLN4</accession>
<sequence>MRVWTIILVALCSFYASADQTSSMSLLDNRFRVDPSIKQINFVIYRAKPSKPVVLVRPDGEKYYVSNHPSNVSWYQESSMDIISIDNPMPGPWQAIGKITPKNNIVLISHLKLSTDRLPYRLYQGELLKFNARLTADGEPLVLRDFLNRVKLKVTFTKFIENEEAVVSGKKPSPEVIGEFADNGKGLDEVAGDGVFTVELPITSAPGKYRAQITSGNGVFMRAQEQEVLVYPTPVQATFIQSHDEEQPNQVVVSGEEGIIEPGSLAGTIEHITPYDDVTTVQGSADPD</sequence>
<dbReference type="NCBIfam" id="TIGR03503">
    <property type="entry name" value="TIGR03503 family protein"/>
    <property type="match status" value="1"/>
</dbReference>
<keyword evidence="3" id="KW-1185">Reference proteome</keyword>
<feature type="chain" id="PRO_5003166782" description="TIGR03503 family protein" evidence="1">
    <location>
        <begin position="19"/>
        <end position="288"/>
    </location>
</feature>
<dbReference type="AlphaFoldDB" id="E3BLN4"/>
<evidence type="ECO:0000313" key="3">
    <source>
        <dbReference type="Proteomes" id="UP000002943"/>
    </source>
</evidence>